<evidence type="ECO:0000313" key="3">
    <source>
        <dbReference type="Proteomes" id="UP001526201"/>
    </source>
</evidence>
<organism evidence="2 3">
    <name type="scientific">Mycolicibacterium komossense</name>
    <dbReference type="NCBI Taxonomy" id="1779"/>
    <lineage>
        <taxon>Bacteria</taxon>
        <taxon>Bacillati</taxon>
        <taxon>Actinomycetota</taxon>
        <taxon>Actinomycetes</taxon>
        <taxon>Mycobacteriales</taxon>
        <taxon>Mycobacteriaceae</taxon>
        <taxon>Mycolicibacterium</taxon>
    </lineage>
</organism>
<comment type="caution">
    <text evidence="2">The sequence shown here is derived from an EMBL/GenBank/DDBJ whole genome shotgun (WGS) entry which is preliminary data.</text>
</comment>
<accession>A0ABT3C6S4</accession>
<sequence>MTDSLIPELDAVRYGRSPAGRVRLHLPNPAALENPGATPAETAALASALVIDQLTSVHTALNAITEVAEGLLWGNAAAALVLVANTLLSRGERHHHGVDAISREILAMPPLTGRLDGDIIGAIKRRSCCLYYRTAARRTCGDCPLTDTAVVTARA</sequence>
<protein>
    <submittedName>
        <fullName evidence="2">(2Fe-2S)-binding protein</fullName>
    </submittedName>
</protein>
<evidence type="ECO:0000259" key="1">
    <source>
        <dbReference type="Pfam" id="PF11575"/>
    </source>
</evidence>
<gene>
    <name evidence="2" type="ORF">H7J73_03790</name>
</gene>
<dbReference type="Pfam" id="PF11575">
    <property type="entry name" value="FhuF_C"/>
    <property type="match status" value="1"/>
</dbReference>
<dbReference type="Proteomes" id="UP001526201">
    <property type="component" value="Unassembled WGS sequence"/>
</dbReference>
<proteinExistence type="predicted"/>
<dbReference type="RefSeq" id="WP_165774279.1">
    <property type="nucleotide sequence ID" value="NZ_JACKTY010000012.1"/>
</dbReference>
<keyword evidence="3" id="KW-1185">Reference proteome</keyword>
<feature type="domain" description="Ferric siderophore reductase C-terminal" evidence="1">
    <location>
        <begin position="125"/>
        <end position="145"/>
    </location>
</feature>
<dbReference type="InterPro" id="IPR024726">
    <property type="entry name" value="FhuF_C"/>
</dbReference>
<reference evidence="2 3" key="1">
    <citation type="journal article" date="2022" name="BMC Genomics">
        <title>Comparative genome analysis of mycobacteria focusing on tRNA and non-coding RNA.</title>
        <authorList>
            <person name="Behra P.R.K."/>
            <person name="Pettersson B.M.F."/>
            <person name="Ramesh M."/>
            <person name="Das S."/>
            <person name="Dasgupta S."/>
            <person name="Kirsebom L.A."/>
        </authorList>
    </citation>
    <scope>NUCLEOTIDE SEQUENCE [LARGE SCALE GENOMIC DNA]</scope>
    <source>
        <strain evidence="2 3">DSM 44078</strain>
    </source>
</reference>
<evidence type="ECO:0000313" key="2">
    <source>
        <dbReference type="EMBL" id="MCV7225157.1"/>
    </source>
</evidence>
<name>A0ABT3C6S4_9MYCO</name>
<dbReference type="EMBL" id="JACKTY010000012">
    <property type="protein sequence ID" value="MCV7225157.1"/>
    <property type="molecule type" value="Genomic_DNA"/>
</dbReference>